<dbReference type="Pfam" id="PF05207">
    <property type="entry name" value="Zn_ribbon_CSL"/>
    <property type="match status" value="1"/>
</dbReference>
<evidence type="ECO:0000256" key="2">
    <source>
        <dbReference type="ARBA" id="ARBA00004123"/>
    </source>
</evidence>
<organism evidence="14 15">
    <name type="scientific">Stachybotrys elegans</name>
    <dbReference type="NCBI Taxonomy" id="80388"/>
    <lineage>
        <taxon>Eukaryota</taxon>
        <taxon>Fungi</taxon>
        <taxon>Dikarya</taxon>
        <taxon>Ascomycota</taxon>
        <taxon>Pezizomycotina</taxon>
        <taxon>Sordariomycetes</taxon>
        <taxon>Hypocreomycetidae</taxon>
        <taxon>Hypocreales</taxon>
        <taxon>Stachybotryaceae</taxon>
        <taxon>Stachybotrys</taxon>
    </lineage>
</organism>
<sequence>MDGHADNAHRSTATHYEVLGLAPDVFTTEQDPHKVVKQAYHRTLLRNHPDKASSSVALYTVDQISLAFTVLSSPRQRAAYDAILRLSRDPQPANSQSDFQTGMDDFDLDDLDFDEASQSWYRPCRCGNPRGFQIDVEDLELAGEGGEVVVGCQDCSLWVRVHFAVAGNTDSESPAGGSA</sequence>
<evidence type="ECO:0000256" key="7">
    <source>
        <dbReference type="ARBA" id="ARBA00022490"/>
    </source>
</evidence>
<keyword evidence="9" id="KW-0862">Zinc</keyword>
<evidence type="ECO:0000256" key="11">
    <source>
        <dbReference type="ARBA" id="ARBA00023242"/>
    </source>
</evidence>
<accession>A0A8K0T342</accession>
<evidence type="ECO:0000259" key="13">
    <source>
        <dbReference type="PROSITE" id="PS51074"/>
    </source>
</evidence>
<dbReference type="GO" id="GO:0046872">
    <property type="term" value="F:metal ion binding"/>
    <property type="evidence" value="ECO:0007669"/>
    <property type="project" value="UniProtKB-KW"/>
</dbReference>
<comment type="caution">
    <text evidence="14">The sequence shown here is derived from an EMBL/GenBank/DDBJ whole genome shotgun (WGS) entry which is preliminary data.</text>
</comment>
<keyword evidence="7" id="KW-0963">Cytoplasm</keyword>
<evidence type="ECO:0000259" key="12">
    <source>
        <dbReference type="PROSITE" id="PS50076"/>
    </source>
</evidence>
<dbReference type="GO" id="GO:0005634">
    <property type="term" value="C:nucleus"/>
    <property type="evidence" value="ECO:0007669"/>
    <property type="project" value="UniProtKB-SubCell"/>
</dbReference>
<name>A0A8K0T342_9HYPO</name>
<evidence type="ECO:0000313" key="14">
    <source>
        <dbReference type="EMBL" id="KAH7329303.1"/>
    </source>
</evidence>
<dbReference type="PROSITE" id="PS50076">
    <property type="entry name" value="DNAJ_2"/>
    <property type="match status" value="1"/>
</dbReference>
<dbReference type="Pfam" id="PF00226">
    <property type="entry name" value="DnaJ"/>
    <property type="match status" value="1"/>
</dbReference>
<comment type="subcellular location">
    <subcellularLocation>
        <location evidence="3">Cytoplasm</location>
    </subcellularLocation>
    <subcellularLocation>
        <location evidence="2">Nucleus</location>
    </subcellularLocation>
</comment>
<dbReference type="GO" id="GO:0005737">
    <property type="term" value="C:cytoplasm"/>
    <property type="evidence" value="ECO:0007669"/>
    <property type="project" value="UniProtKB-SubCell"/>
</dbReference>
<dbReference type="EMBL" id="JAGPNK010000001">
    <property type="protein sequence ID" value="KAH7329303.1"/>
    <property type="molecule type" value="Genomic_DNA"/>
</dbReference>
<proteinExistence type="inferred from homology"/>
<evidence type="ECO:0000313" key="15">
    <source>
        <dbReference type="Proteomes" id="UP000813444"/>
    </source>
</evidence>
<dbReference type="PANTHER" id="PTHR21454">
    <property type="entry name" value="DPH3 HOMOLOG-RELATED"/>
    <property type="match status" value="1"/>
</dbReference>
<dbReference type="InterPro" id="IPR036671">
    <property type="entry name" value="DPH_MB_sf"/>
</dbReference>
<dbReference type="CDD" id="cd06257">
    <property type="entry name" value="DnaJ"/>
    <property type="match status" value="1"/>
</dbReference>
<protein>
    <recommendedName>
        <fullName evidence="6">Diphthamide biosynthesis protein 4</fullName>
    </recommendedName>
</protein>
<dbReference type="PANTHER" id="PTHR21454:SF46">
    <property type="entry name" value="DIPHTHAMIDE BIOSYNTHESIS PROTEIN 4"/>
    <property type="match status" value="1"/>
</dbReference>
<dbReference type="InterPro" id="IPR001623">
    <property type="entry name" value="DnaJ_domain"/>
</dbReference>
<evidence type="ECO:0000256" key="8">
    <source>
        <dbReference type="ARBA" id="ARBA00022723"/>
    </source>
</evidence>
<comment type="function">
    <text evidence="1">Required for the first step of diphthamide biosynthesis, the transfer of 3-amino-3-carboxypropyl from S-adenosyl-L-methionine to a histidine residue. Diphthamide is a post-translational modification of histidine which occurs in elongation factor 2.</text>
</comment>
<dbReference type="OrthoDB" id="18529at2759"/>
<dbReference type="InterPro" id="IPR036869">
    <property type="entry name" value="J_dom_sf"/>
</dbReference>
<evidence type="ECO:0000256" key="1">
    <source>
        <dbReference type="ARBA" id="ARBA00003474"/>
    </source>
</evidence>
<reference evidence="14" key="1">
    <citation type="journal article" date="2021" name="Nat. Commun.">
        <title>Genetic determinants of endophytism in the Arabidopsis root mycobiome.</title>
        <authorList>
            <person name="Mesny F."/>
            <person name="Miyauchi S."/>
            <person name="Thiergart T."/>
            <person name="Pickel B."/>
            <person name="Atanasova L."/>
            <person name="Karlsson M."/>
            <person name="Huettel B."/>
            <person name="Barry K.W."/>
            <person name="Haridas S."/>
            <person name="Chen C."/>
            <person name="Bauer D."/>
            <person name="Andreopoulos W."/>
            <person name="Pangilinan J."/>
            <person name="LaButti K."/>
            <person name="Riley R."/>
            <person name="Lipzen A."/>
            <person name="Clum A."/>
            <person name="Drula E."/>
            <person name="Henrissat B."/>
            <person name="Kohler A."/>
            <person name="Grigoriev I.V."/>
            <person name="Martin F.M."/>
            <person name="Hacquard S."/>
        </authorList>
    </citation>
    <scope>NUCLEOTIDE SEQUENCE</scope>
    <source>
        <strain evidence="14">MPI-CAGE-CH-0235</strain>
    </source>
</reference>
<dbReference type="PROSITE" id="PS51074">
    <property type="entry name" value="DPH_MB"/>
    <property type="match status" value="1"/>
</dbReference>
<evidence type="ECO:0000256" key="4">
    <source>
        <dbReference type="ARBA" id="ARBA00005156"/>
    </source>
</evidence>
<keyword evidence="11" id="KW-0539">Nucleus</keyword>
<dbReference type="Gene3D" id="3.10.660.10">
    <property type="entry name" value="DPH Zinc finger"/>
    <property type="match status" value="1"/>
</dbReference>
<gene>
    <name evidence="14" type="ORF">B0I35DRAFT_419902</name>
</gene>
<dbReference type="Gene3D" id="1.10.287.110">
    <property type="entry name" value="DnaJ domain"/>
    <property type="match status" value="1"/>
</dbReference>
<evidence type="ECO:0000256" key="3">
    <source>
        <dbReference type="ARBA" id="ARBA00004496"/>
    </source>
</evidence>
<dbReference type="AlphaFoldDB" id="A0A8K0T342"/>
<dbReference type="InterPro" id="IPR007872">
    <property type="entry name" value="DPH_MB_dom"/>
</dbReference>
<evidence type="ECO:0000256" key="5">
    <source>
        <dbReference type="ARBA" id="ARBA00006169"/>
    </source>
</evidence>
<feature type="domain" description="DPH-type MB" evidence="13">
    <location>
        <begin position="102"/>
        <end position="164"/>
    </location>
</feature>
<dbReference type="SMART" id="SM00271">
    <property type="entry name" value="DnaJ"/>
    <property type="match status" value="1"/>
</dbReference>
<dbReference type="GO" id="GO:0017183">
    <property type="term" value="P:protein histidyl modification to diphthamide"/>
    <property type="evidence" value="ECO:0007669"/>
    <property type="project" value="UniProtKB-UniPathway"/>
</dbReference>
<keyword evidence="15" id="KW-1185">Reference proteome</keyword>
<evidence type="ECO:0000256" key="10">
    <source>
        <dbReference type="ARBA" id="ARBA00023004"/>
    </source>
</evidence>
<dbReference type="InterPro" id="IPR044248">
    <property type="entry name" value="DPH3/4-like"/>
</dbReference>
<evidence type="ECO:0000256" key="6">
    <source>
        <dbReference type="ARBA" id="ARBA00021797"/>
    </source>
</evidence>
<comment type="pathway">
    <text evidence="4">Protein modification; peptidyl-diphthamide biosynthesis.</text>
</comment>
<keyword evidence="8" id="KW-0479">Metal-binding</keyword>
<dbReference type="SUPFAM" id="SSF144217">
    <property type="entry name" value="CSL zinc finger"/>
    <property type="match status" value="1"/>
</dbReference>
<comment type="similarity">
    <text evidence="5">Belongs to the DPH4 family.</text>
</comment>
<dbReference type="UniPathway" id="UPA00559"/>
<dbReference type="Proteomes" id="UP000813444">
    <property type="component" value="Unassembled WGS sequence"/>
</dbReference>
<feature type="domain" description="J" evidence="12">
    <location>
        <begin position="14"/>
        <end position="84"/>
    </location>
</feature>
<dbReference type="SUPFAM" id="SSF46565">
    <property type="entry name" value="Chaperone J-domain"/>
    <property type="match status" value="1"/>
</dbReference>
<keyword evidence="10" id="KW-0408">Iron</keyword>
<evidence type="ECO:0000256" key="9">
    <source>
        <dbReference type="ARBA" id="ARBA00022833"/>
    </source>
</evidence>